<reference evidence="1 2" key="1">
    <citation type="submission" date="2020-10" db="EMBL/GenBank/DDBJ databases">
        <title>Plant Genome Project.</title>
        <authorList>
            <person name="Zhang R.-G."/>
        </authorList>
    </citation>
    <scope>NUCLEOTIDE SEQUENCE [LARGE SCALE GENOMIC DNA]</scope>
    <source>
        <strain evidence="1">FAFU-HL-1</strain>
        <tissue evidence="1">Leaf</tissue>
    </source>
</reference>
<dbReference type="Proteomes" id="UP000657918">
    <property type="component" value="Unassembled WGS sequence"/>
</dbReference>
<sequence length="67" mass="7279">MVVPATTTDKEAIISIVLESLPSGSVFSEDIKWNSKDSSANDIKIPRLRLALLPILVSDGKRNAKQT</sequence>
<name>A0A835N790_9ROSI</name>
<evidence type="ECO:0000313" key="2">
    <source>
        <dbReference type="Proteomes" id="UP000657918"/>
    </source>
</evidence>
<protein>
    <submittedName>
        <fullName evidence="1">Uncharacterized protein</fullName>
    </submittedName>
</protein>
<organism evidence="1 2">
    <name type="scientific">Salix dunnii</name>
    <dbReference type="NCBI Taxonomy" id="1413687"/>
    <lineage>
        <taxon>Eukaryota</taxon>
        <taxon>Viridiplantae</taxon>
        <taxon>Streptophyta</taxon>
        <taxon>Embryophyta</taxon>
        <taxon>Tracheophyta</taxon>
        <taxon>Spermatophyta</taxon>
        <taxon>Magnoliopsida</taxon>
        <taxon>eudicotyledons</taxon>
        <taxon>Gunneridae</taxon>
        <taxon>Pentapetalae</taxon>
        <taxon>rosids</taxon>
        <taxon>fabids</taxon>
        <taxon>Malpighiales</taxon>
        <taxon>Salicaceae</taxon>
        <taxon>Saliceae</taxon>
        <taxon>Salix</taxon>
    </lineage>
</organism>
<comment type="caution">
    <text evidence="1">The sequence shown here is derived from an EMBL/GenBank/DDBJ whole genome shotgun (WGS) entry which is preliminary data.</text>
</comment>
<accession>A0A835N790</accession>
<dbReference type="AlphaFoldDB" id="A0A835N790"/>
<proteinExistence type="predicted"/>
<evidence type="ECO:0000313" key="1">
    <source>
        <dbReference type="EMBL" id="KAF9687681.1"/>
    </source>
</evidence>
<dbReference type="EMBL" id="JADGMS010000002">
    <property type="protein sequence ID" value="KAF9687681.1"/>
    <property type="molecule type" value="Genomic_DNA"/>
</dbReference>
<keyword evidence="2" id="KW-1185">Reference proteome</keyword>
<gene>
    <name evidence="1" type="ORF">SADUNF_Sadunf02G0118400</name>
</gene>